<gene>
    <name evidence="2" type="ORF">NXS09_10010</name>
</gene>
<keyword evidence="1" id="KW-0472">Membrane</keyword>
<protein>
    <submittedName>
        <fullName evidence="2">Uncharacterized protein</fullName>
    </submittedName>
</protein>
<evidence type="ECO:0000256" key="1">
    <source>
        <dbReference type="SAM" id="Phobius"/>
    </source>
</evidence>
<organism evidence="2 3">
    <name type="scientific">Neisseria montereyensis</name>
    <dbReference type="NCBI Taxonomy" id="2973938"/>
    <lineage>
        <taxon>Bacteria</taxon>
        <taxon>Pseudomonadati</taxon>
        <taxon>Pseudomonadota</taxon>
        <taxon>Betaproteobacteria</taxon>
        <taxon>Neisseriales</taxon>
        <taxon>Neisseriaceae</taxon>
        <taxon>Neisseria</taxon>
    </lineage>
</organism>
<evidence type="ECO:0000313" key="3">
    <source>
        <dbReference type="Proteomes" id="UP001166947"/>
    </source>
</evidence>
<name>A0ABT2FEP3_9NEIS</name>
<proteinExistence type="predicted"/>
<comment type="caution">
    <text evidence="2">The sequence shown here is derived from an EMBL/GenBank/DDBJ whole genome shotgun (WGS) entry which is preliminary data.</text>
</comment>
<accession>A0ABT2FEP3</accession>
<reference evidence="2" key="1">
    <citation type="submission" date="2022-08" db="EMBL/GenBank/DDBJ databases">
        <authorList>
            <person name="Volokhov D.V."/>
            <person name="Furtak V.A."/>
            <person name="Zagorodnyaya T.A."/>
        </authorList>
    </citation>
    <scope>NUCLEOTIDE SEQUENCE</scope>
    <source>
        <strain evidence="2">CSL10203-ORH2</strain>
    </source>
</reference>
<keyword evidence="1" id="KW-1133">Transmembrane helix</keyword>
<reference evidence="2" key="2">
    <citation type="journal article" date="2023" name="Curr. Microbiol.">
        <title>Neisseria montereyensis sp. nov., Isolated from Oropharynx of California Sea Lion (Zalophus californianus): Genomic, Phylogenetic, and Phenotypic Study.</title>
        <authorList>
            <person name="Volokhov D.V."/>
            <person name="Zagorodnyaya T.A."/>
            <person name="Furtak V.A."/>
            <person name="Nattanmai G."/>
            <person name="Randall L."/>
            <person name="Jose S."/>
            <person name="Gao Y."/>
            <person name="Gulland F.M."/>
            <person name="Eisenberg T."/>
            <person name="Delmonte P."/>
            <person name="Blom J."/>
            <person name="Mitchell K.K."/>
        </authorList>
    </citation>
    <scope>NUCLEOTIDE SEQUENCE</scope>
    <source>
        <strain evidence="2">CSL10203-ORH2</strain>
    </source>
</reference>
<feature type="transmembrane region" description="Helical" evidence="1">
    <location>
        <begin position="6"/>
        <end position="26"/>
    </location>
</feature>
<evidence type="ECO:0000313" key="2">
    <source>
        <dbReference type="EMBL" id="MCS4534623.1"/>
    </source>
</evidence>
<keyword evidence="1" id="KW-0812">Transmembrane</keyword>
<keyword evidence="3" id="KW-1185">Reference proteome</keyword>
<dbReference type="RefSeq" id="WP_259292380.1">
    <property type="nucleotide sequence ID" value="NZ_JANUXW010000012.1"/>
</dbReference>
<dbReference type="EMBL" id="JANUXW010000012">
    <property type="protein sequence ID" value="MCS4534623.1"/>
    <property type="molecule type" value="Genomic_DNA"/>
</dbReference>
<sequence length="43" mass="4743">MNNIIGTIFLGGIGLLSVAYILISGARASKRKEERQEKETNLH</sequence>
<dbReference type="Proteomes" id="UP001166947">
    <property type="component" value="Unassembled WGS sequence"/>
</dbReference>